<dbReference type="PANTHER" id="PTHR13947:SF37">
    <property type="entry name" value="LD18367P"/>
    <property type="match status" value="1"/>
</dbReference>
<dbReference type="InterPro" id="IPR050769">
    <property type="entry name" value="NAT_camello-type"/>
</dbReference>
<dbReference type="GO" id="GO:0008080">
    <property type="term" value="F:N-acetyltransferase activity"/>
    <property type="evidence" value="ECO:0007669"/>
    <property type="project" value="InterPro"/>
</dbReference>
<gene>
    <name evidence="3" type="ORF">CI109_104715</name>
</gene>
<organism evidence="3 4">
    <name type="scientific">Kwoniella shandongensis</name>
    <dbReference type="NCBI Taxonomy" id="1734106"/>
    <lineage>
        <taxon>Eukaryota</taxon>
        <taxon>Fungi</taxon>
        <taxon>Dikarya</taxon>
        <taxon>Basidiomycota</taxon>
        <taxon>Agaricomycotina</taxon>
        <taxon>Tremellomycetes</taxon>
        <taxon>Tremellales</taxon>
        <taxon>Cryptococcaceae</taxon>
        <taxon>Kwoniella</taxon>
    </lineage>
</organism>
<evidence type="ECO:0000256" key="1">
    <source>
        <dbReference type="ARBA" id="ARBA00022679"/>
    </source>
</evidence>
<keyword evidence="2" id="KW-1133">Transmembrane helix</keyword>
<dbReference type="AlphaFoldDB" id="A0AAJ8LLV9"/>
<feature type="transmembrane region" description="Helical" evidence="2">
    <location>
        <begin position="149"/>
        <end position="170"/>
    </location>
</feature>
<keyword evidence="2" id="KW-0472">Membrane</keyword>
<sequence length="413" mass="45642">MITRLKSRWFIPLLFLTITEYLSPAFITLGEKRAVRLDEKLHFGQPIYFATMTQTQNETQTSTSTSGAERTTKLSTEVEVEVDIVRPFDLSKDVKILKMLVGQGVMEGLARANGRFLRHPLVIALILALGLIINHSLSFNPSRDNYLSYITPLIGPCMVLLPTIGIVEYIHRPVFTSRLRKTIGSIDLVSPSTFYTSSRSGIWVFEHKEEVVGVICLDTQSGRVGQTLESVLGDEEGQLAQQGILDKFLPKHGEGVNQTSTLSKSTSILNGNADLRRRKNSKSRSTEGHVAQIRHLDVDTPYRGVGVGTELLLIALDSAFSLDASHTKPSSVSTSTSTSSVEKVIVQTNPLSPDGGKLFVKAGFEPIPSLEVERMGLSLVEKVGVLGWKGRWMSVDKHTWIERRELILAKVSK</sequence>
<feature type="transmembrane region" description="Helical" evidence="2">
    <location>
        <begin position="116"/>
        <end position="137"/>
    </location>
</feature>
<dbReference type="KEGG" id="ksn:43592264"/>
<dbReference type="Proteomes" id="UP000322225">
    <property type="component" value="Chromosome 8"/>
</dbReference>
<dbReference type="Gene3D" id="3.40.630.30">
    <property type="match status" value="1"/>
</dbReference>
<proteinExistence type="predicted"/>
<reference evidence="3" key="1">
    <citation type="submission" date="2017-08" db="EMBL/GenBank/DDBJ databases">
        <authorList>
            <person name="Cuomo C."/>
            <person name="Billmyre B."/>
            <person name="Heitman J."/>
        </authorList>
    </citation>
    <scope>NUCLEOTIDE SEQUENCE</scope>
    <source>
        <strain evidence="3">CBS 12478</strain>
    </source>
</reference>
<dbReference type="GeneID" id="43592264"/>
<keyword evidence="4" id="KW-1185">Reference proteome</keyword>
<protein>
    <recommendedName>
        <fullName evidence="5">N-acetyltransferase domain-containing protein</fullName>
    </recommendedName>
</protein>
<accession>A0AAJ8LLV9</accession>
<keyword evidence="1" id="KW-0808">Transferase</keyword>
<name>A0AAJ8LLV9_9TREE</name>
<evidence type="ECO:0000313" key="3">
    <source>
        <dbReference type="EMBL" id="WWD20239.1"/>
    </source>
</evidence>
<dbReference type="InterPro" id="IPR016181">
    <property type="entry name" value="Acyl_CoA_acyltransferase"/>
</dbReference>
<evidence type="ECO:0000256" key="2">
    <source>
        <dbReference type="SAM" id="Phobius"/>
    </source>
</evidence>
<evidence type="ECO:0000313" key="4">
    <source>
        <dbReference type="Proteomes" id="UP000322225"/>
    </source>
</evidence>
<keyword evidence="2" id="KW-0812">Transmembrane</keyword>
<reference evidence="3" key="2">
    <citation type="submission" date="2024-01" db="EMBL/GenBank/DDBJ databases">
        <title>Comparative genomics of Cryptococcus and Kwoniella reveals pathogenesis evolution and contrasting modes of karyotype evolution via chromosome fusion or intercentromeric recombination.</title>
        <authorList>
            <person name="Coelho M.A."/>
            <person name="David-Palma M."/>
            <person name="Shea T."/>
            <person name="Bowers K."/>
            <person name="McGinley-Smith S."/>
            <person name="Mohammad A.W."/>
            <person name="Gnirke A."/>
            <person name="Yurkov A.M."/>
            <person name="Nowrousian M."/>
            <person name="Sun S."/>
            <person name="Cuomo C.A."/>
            <person name="Heitman J."/>
        </authorList>
    </citation>
    <scope>NUCLEOTIDE SEQUENCE</scope>
    <source>
        <strain evidence="3">CBS 12478</strain>
    </source>
</reference>
<dbReference type="PANTHER" id="PTHR13947">
    <property type="entry name" value="GNAT FAMILY N-ACETYLTRANSFERASE"/>
    <property type="match status" value="1"/>
</dbReference>
<dbReference type="SUPFAM" id="SSF55729">
    <property type="entry name" value="Acyl-CoA N-acyltransferases (Nat)"/>
    <property type="match status" value="1"/>
</dbReference>
<dbReference type="RefSeq" id="XP_031857643.2">
    <property type="nucleotide sequence ID" value="XM_032008092.2"/>
</dbReference>
<evidence type="ECO:0008006" key="5">
    <source>
        <dbReference type="Google" id="ProtNLM"/>
    </source>
</evidence>
<dbReference type="EMBL" id="CP144058">
    <property type="protein sequence ID" value="WWD20239.1"/>
    <property type="molecule type" value="Genomic_DNA"/>
</dbReference>